<dbReference type="GO" id="GO:0019305">
    <property type="term" value="P:dTDP-rhamnose biosynthetic process"/>
    <property type="evidence" value="ECO:0007669"/>
    <property type="project" value="UniProtKB-UniRule"/>
</dbReference>
<dbReference type="NCBIfam" id="TIGR01221">
    <property type="entry name" value="rmlC"/>
    <property type="match status" value="1"/>
</dbReference>
<protein>
    <recommendedName>
        <fullName evidence="4 7">dTDP-4-dehydrorhamnose 3,5-epimerase</fullName>
        <ecNumber evidence="3 7">5.1.3.13</ecNumber>
    </recommendedName>
    <alternativeName>
        <fullName evidence="7">Thymidine diphospho-4-keto-rhamnose 3,5-epimerase</fullName>
    </alternativeName>
</protein>
<dbReference type="EMBL" id="MTKR01000017">
    <property type="protein sequence ID" value="RWX50818.1"/>
    <property type="molecule type" value="Genomic_DNA"/>
</dbReference>
<evidence type="ECO:0000256" key="1">
    <source>
        <dbReference type="ARBA" id="ARBA00001298"/>
    </source>
</evidence>
<comment type="catalytic activity">
    <reaction evidence="1 7">
        <text>dTDP-4-dehydro-6-deoxy-alpha-D-glucose = dTDP-4-dehydro-beta-L-rhamnose</text>
        <dbReference type="Rhea" id="RHEA:16969"/>
        <dbReference type="ChEBI" id="CHEBI:57649"/>
        <dbReference type="ChEBI" id="CHEBI:62830"/>
        <dbReference type="EC" id="5.1.3.13"/>
    </reaction>
</comment>
<feature type="site" description="Participates in a stacking interaction with the thymidine ring of dTDP-4-oxo-6-deoxyglucose" evidence="6">
    <location>
        <position position="138"/>
    </location>
</feature>
<organism evidence="8 9">
    <name type="scientific">Candidatus Electrothrix marina</name>
    <dbReference type="NCBI Taxonomy" id="1859130"/>
    <lineage>
        <taxon>Bacteria</taxon>
        <taxon>Pseudomonadati</taxon>
        <taxon>Thermodesulfobacteriota</taxon>
        <taxon>Desulfobulbia</taxon>
        <taxon>Desulfobulbales</taxon>
        <taxon>Desulfobulbaceae</taxon>
        <taxon>Candidatus Electrothrix</taxon>
    </lineage>
</organism>
<dbReference type="InterPro" id="IPR014710">
    <property type="entry name" value="RmlC-like_jellyroll"/>
</dbReference>
<evidence type="ECO:0000256" key="4">
    <source>
        <dbReference type="ARBA" id="ARBA00019595"/>
    </source>
</evidence>
<comment type="subunit">
    <text evidence="7">Homodimer.</text>
</comment>
<feature type="active site" description="Proton acceptor" evidence="5">
    <location>
        <position position="62"/>
    </location>
</feature>
<dbReference type="AlphaFoldDB" id="A0A3S3QPI4"/>
<dbReference type="Proteomes" id="UP000287615">
    <property type="component" value="Unassembled WGS sequence"/>
</dbReference>
<evidence type="ECO:0000256" key="3">
    <source>
        <dbReference type="ARBA" id="ARBA00012098"/>
    </source>
</evidence>
<dbReference type="CDD" id="cd00438">
    <property type="entry name" value="cupin_RmlC"/>
    <property type="match status" value="1"/>
</dbReference>
<comment type="similarity">
    <text evidence="7">Belongs to the dTDP-4-dehydrorhamnose 3,5-epimerase family.</text>
</comment>
<evidence type="ECO:0000256" key="2">
    <source>
        <dbReference type="ARBA" id="ARBA00001997"/>
    </source>
</evidence>
<name>A0A3S3QPI4_9BACT</name>
<evidence type="ECO:0000313" key="9">
    <source>
        <dbReference type="Proteomes" id="UP000287615"/>
    </source>
</evidence>
<dbReference type="UniPathway" id="UPA00124"/>
<proteinExistence type="inferred from homology"/>
<evidence type="ECO:0000256" key="5">
    <source>
        <dbReference type="PIRSR" id="PIRSR600888-1"/>
    </source>
</evidence>
<dbReference type="Pfam" id="PF00908">
    <property type="entry name" value="dTDP_sugar_isom"/>
    <property type="match status" value="1"/>
</dbReference>
<dbReference type="PANTHER" id="PTHR21047:SF2">
    <property type="entry name" value="THYMIDINE DIPHOSPHO-4-KETO-RHAMNOSE 3,5-EPIMERASE"/>
    <property type="match status" value="1"/>
</dbReference>
<sequence>MIFEKTKLNDAYIIRPERLEDDRGFFARVWCQKEFEQHGLVSNLAQCNISYNKSRGTLRGMHYQEKPYEETKLVRCTAGAIVDVIIDIRSKSSTFGQWISVELSAENRTMLYVPQGFAHGYVTLVDDTEVFYQVSEFYSPGVEGGIRWNDSFFQIVWPINENLVISEKDSTWPDYRHSK</sequence>
<comment type="pathway">
    <text evidence="7">Carbohydrate biosynthesis; dTDP-L-rhamnose biosynthesis.</text>
</comment>
<dbReference type="Gene3D" id="2.60.120.10">
    <property type="entry name" value="Jelly Rolls"/>
    <property type="match status" value="1"/>
</dbReference>
<accession>A0A3S3QPI4</accession>
<dbReference type="InterPro" id="IPR011051">
    <property type="entry name" value="RmlC_Cupin_sf"/>
</dbReference>
<dbReference type="GO" id="GO:0005829">
    <property type="term" value="C:cytosol"/>
    <property type="evidence" value="ECO:0007669"/>
    <property type="project" value="TreeGrafter"/>
</dbReference>
<dbReference type="GO" id="GO:0008830">
    <property type="term" value="F:dTDP-4-dehydrorhamnose 3,5-epimerase activity"/>
    <property type="evidence" value="ECO:0007669"/>
    <property type="project" value="UniProtKB-UniRule"/>
</dbReference>
<evidence type="ECO:0000313" key="8">
    <source>
        <dbReference type="EMBL" id="RWX50818.1"/>
    </source>
</evidence>
<evidence type="ECO:0000256" key="7">
    <source>
        <dbReference type="RuleBase" id="RU364069"/>
    </source>
</evidence>
<feature type="active site" description="Proton donor" evidence="5">
    <location>
        <position position="132"/>
    </location>
</feature>
<keyword evidence="7 8" id="KW-0413">Isomerase</keyword>
<comment type="function">
    <text evidence="2 7">Catalyzes the epimerization of the C3' and C5'positions of dTDP-6-deoxy-D-xylo-4-hexulose, forming dTDP-6-deoxy-L-lyxo-4-hexulose.</text>
</comment>
<dbReference type="PANTHER" id="PTHR21047">
    <property type="entry name" value="DTDP-6-DEOXY-D-GLUCOSE-3,5 EPIMERASE"/>
    <property type="match status" value="1"/>
</dbReference>
<comment type="caution">
    <text evidence="8">The sequence shown here is derived from an EMBL/GenBank/DDBJ whole genome shotgun (WGS) entry which is preliminary data.</text>
</comment>
<gene>
    <name evidence="8" type="ORF">VU00_10172</name>
</gene>
<dbReference type="InterPro" id="IPR000888">
    <property type="entry name" value="RmlC-like"/>
</dbReference>
<reference evidence="8 9" key="1">
    <citation type="submission" date="2017-01" db="EMBL/GenBank/DDBJ databases">
        <title>The cable genome- insights into the physiology and evolution of filamentous bacteria capable of sulfide oxidation via long distance electron transfer.</title>
        <authorList>
            <person name="Schreiber L."/>
            <person name="Bjerg J.T."/>
            <person name="Boggild A."/>
            <person name="Van De Vossenberg J."/>
            <person name="Meysman F."/>
            <person name="Nielsen L.P."/>
            <person name="Schramm A."/>
            <person name="Kjeldsen K.U."/>
        </authorList>
    </citation>
    <scope>NUCLEOTIDE SEQUENCE [LARGE SCALE GENOMIC DNA]</scope>
    <source>
        <strain evidence="8">A3</strain>
    </source>
</reference>
<dbReference type="SUPFAM" id="SSF51182">
    <property type="entry name" value="RmlC-like cupins"/>
    <property type="match status" value="1"/>
</dbReference>
<evidence type="ECO:0000256" key="6">
    <source>
        <dbReference type="PIRSR" id="PIRSR600888-3"/>
    </source>
</evidence>
<dbReference type="GO" id="GO:0000271">
    <property type="term" value="P:polysaccharide biosynthetic process"/>
    <property type="evidence" value="ECO:0007669"/>
    <property type="project" value="TreeGrafter"/>
</dbReference>
<dbReference type="EC" id="5.1.3.13" evidence="3 7"/>